<feature type="domain" description="Major facilitator superfamily (MFS) profile" evidence="9">
    <location>
        <begin position="21"/>
        <end position="429"/>
    </location>
</feature>
<dbReference type="Proteomes" id="UP001500166">
    <property type="component" value="Unassembled WGS sequence"/>
</dbReference>
<evidence type="ECO:0000256" key="7">
    <source>
        <dbReference type="SAM" id="MobiDB-lite"/>
    </source>
</evidence>
<dbReference type="EMBL" id="BAAAQA010000009">
    <property type="protein sequence ID" value="GAA2113482.1"/>
    <property type="molecule type" value="Genomic_DNA"/>
</dbReference>
<dbReference type="SUPFAM" id="SSF103473">
    <property type="entry name" value="MFS general substrate transporter"/>
    <property type="match status" value="1"/>
</dbReference>
<gene>
    <name evidence="10" type="ORF">GCM10009824_10140</name>
</gene>
<protein>
    <submittedName>
        <fullName evidence="10">MFS transporter</fullName>
    </submittedName>
</protein>
<dbReference type="Gene3D" id="1.20.1250.20">
    <property type="entry name" value="MFS general substrate transporter like domains"/>
    <property type="match status" value="1"/>
</dbReference>
<feature type="transmembrane region" description="Helical" evidence="8">
    <location>
        <begin position="153"/>
        <end position="174"/>
    </location>
</feature>
<keyword evidence="11" id="KW-1185">Reference proteome</keyword>
<evidence type="ECO:0000259" key="9">
    <source>
        <dbReference type="PROSITE" id="PS50850"/>
    </source>
</evidence>
<evidence type="ECO:0000313" key="10">
    <source>
        <dbReference type="EMBL" id="GAA2113482.1"/>
    </source>
</evidence>
<dbReference type="PANTHER" id="PTHR43266">
    <property type="entry name" value="MACROLIDE-EFFLUX PROTEIN"/>
    <property type="match status" value="1"/>
</dbReference>
<evidence type="ECO:0000256" key="6">
    <source>
        <dbReference type="ARBA" id="ARBA00023136"/>
    </source>
</evidence>
<organism evidence="10 11">
    <name type="scientific">Kocuria atrinae</name>
    <dbReference type="NCBI Taxonomy" id="592377"/>
    <lineage>
        <taxon>Bacteria</taxon>
        <taxon>Bacillati</taxon>
        <taxon>Actinomycetota</taxon>
        <taxon>Actinomycetes</taxon>
        <taxon>Micrococcales</taxon>
        <taxon>Micrococcaceae</taxon>
        <taxon>Kocuria</taxon>
    </lineage>
</organism>
<keyword evidence="2" id="KW-0813">Transport</keyword>
<feature type="transmembrane region" description="Helical" evidence="8">
    <location>
        <begin position="180"/>
        <end position="199"/>
    </location>
</feature>
<evidence type="ECO:0000256" key="2">
    <source>
        <dbReference type="ARBA" id="ARBA00022448"/>
    </source>
</evidence>
<name>A0ABN2XL08_9MICC</name>
<feature type="transmembrane region" description="Helical" evidence="8">
    <location>
        <begin position="53"/>
        <end position="75"/>
    </location>
</feature>
<dbReference type="PROSITE" id="PS50850">
    <property type="entry name" value="MFS"/>
    <property type="match status" value="1"/>
</dbReference>
<feature type="transmembrane region" description="Helical" evidence="8">
    <location>
        <begin position="231"/>
        <end position="252"/>
    </location>
</feature>
<feature type="transmembrane region" description="Helical" evidence="8">
    <location>
        <begin position="21"/>
        <end position="47"/>
    </location>
</feature>
<comment type="caution">
    <text evidence="10">The sequence shown here is derived from an EMBL/GenBank/DDBJ whole genome shotgun (WGS) entry which is preliminary data.</text>
</comment>
<comment type="subcellular location">
    <subcellularLocation>
        <location evidence="1">Cell membrane</location>
        <topology evidence="1">Multi-pass membrane protein</topology>
    </subcellularLocation>
</comment>
<feature type="transmembrane region" description="Helical" evidence="8">
    <location>
        <begin position="353"/>
        <end position="376"/>
    </location>
</feature>
<feature type="transmembrane region" description="Helical" evidence="8">
    <location>
        <begin position="293"/>
        <end position="310"/>
    </location>
</feature>
<keyword evidence="4 8" id="KW-0812">Transmembrane</keyword>
<keyword evidence="3" id="KW-1003">Cell membrane</keyword>
<evidence type="ECO:0000313" key="11">
    <source>
        <dbReference type="Proteomes" id="UP001500166"/>
    </source>
</evidence>
<feature type="transmembrane region" description="Helical" evidence="8">
    <location>
        <begin position="264"/>
        <end position="286"/>
    </location>
</feature>
<feature type="compositionally biased region" description="Low complexity" evidence="7">
    <location>
        <begin position="444"/>
        <end position="456"/>
    </location>
</feature>
<dbReference type="PANTHER" id="PTHR43266:SF2">
    <property type="entry name" value="MAJOR FACILITATOR SUPERFAMILY (MFS) PROFILE DOMAIN-CONTAINING PROTEIN"/>
    <property type="match status" value="1"/>
</dbReference>
<evidence type="ECO:0000256" key="1">
    <source>
        <dbReference type="ARBA" id="ARBA00004651"/>
    </source>
</evidence>
<evidence type="ECO:0000256" key="5">
    <source>
        <dbReference type="ARBA" id="ARBA00022989"/>
    </source>
</evidence>
<feature type="region of interest" description="Disordered" evidence="7">
    <location>
        <begin position="444"/>
        <end position="468"/>
    </location>
</feature>
<evidence type="ECO:0000256" key="8">
    <source>
        <dbReference type="SAM" id="Phobius"/>
    </source>
</evidence>
<dbReference type="CDD" id="cd06173">
    <property type="entry name" value="MFS_MefA_like"/>
    <property type="match status" value="1"/>
</dbReference>
<proteinExistence type="predicted"/>
<dbReference type="Pfam" id="PF07690">
    <property type="entry name" value="MFS_1"/>
    <property type="match status" value="1"/>
</dbReference>
<dbReference type="InterPro" id="IPR036259">
    <property type="entry name" value="MFS_trans_sf"/>
</dbReference>
<evidence type="ECO:0000256" key="3">
    <source>
        <dbReference type="ARBA" id="ARBA00022475"/>
    </source>
</evidence>
<evidence type="ECO:0000256" key="4">
    <source>
        <dbReference type="ARBA" id="ARBA00022692"/>
    </source>
</evidence>
<dbReference type="InterPro" id="IPR020846">
    <property type="entry name" value="MFS_dom"/>
</dbReference>
<accession>A0ABN2XL08</accession>
<dbReference type="InterPro" id="IPR011701">
    <property type="entry name" value="MFS"/>
</dbReference>
<feature type="transmembrane region" description="Helical" evidence="8">
    <location>
        <begin position="406"/>
        <end position="424"/>
    </location>
</feature>
<keyword evidence="6 8" id="KW-0472">Membrane</keyword>
<dbReference type="RefSeq" id="WP_344223943.1">
    <property type="nucleotide sequence ID" value="NZ_BAAAQA010000009.1"/>
</dbReference>
<sequence length="468" mass="48707">MVPAPDRREEARIAPRHGGWQFALIWVAQLIAKTGNGLTPFALTIYAYQQTGLSTSVALVTLVGFLPAVVLAPFAGVLADRFDRKKLMALSNALSAASLAFVLVTLHFSGGNLPLICLCLVLSSVSASVLDPAYRAIVTDLLSPAQYARAGGFVQLASAAQLVVSPALAGLLMARFDVTNVVAVDLALTAVATALMLLIRGAGQPHRTAAVPGVWTDLRAGLRFLSENRGITVLVLLVTLITFCMGFLQTLLTPMMLDLTSEETLGVVRSIAAVGIVIASLAIGIIGMGSHHLRSMSAFLAVGGIVVALMGATTNVFLIGTFAFVFFLTLPPLNTSMEVLARSAIPNNIQGRVWGLIGFISQLGYVVAYALSGVLADTVFNPLLVPDGPLASSIGQIIGTGPSRGIGLLFGVVGLLLVVLALVIPRARSVRSIESELRRAVQDSAGADSSSAGNAGQYSPAQETGGRL</sequence>
<reference evidence="10 11" key="1">
    <citation type="journal article" date="2019" name="Int. J. Syst. Evol. Microbiol.">
        <title>The Global Catalogue of Microorganisms (GCM) 10K type strain sequencing project: providing services to taxonomists for standard genome sequencing and annotation.</title>
        <authorList>
            <consortium name="The Broad Institute Genomics Platform"/>
            <consortium name="The Broad Institute Genome Sequencing Center for Infectious Disease"/>
            <person name="Wu L."/>
            <person name="Ma J."/>
        </authorList>
    </citation>
    <scope>NUCLEOTIDE SEQUENCE [LARGE SCALE GENOMIC DNA]</scope>
    <source>
        <strain evidence="10 11">JCM 15914</strain>
    </source>
</reference>
<keyword evidence="5 8" id="KW-1133">Transmembrane helix</keyword>